<dbReference type="EMBL" id="DS995701">
    <property type="protein sequence ID" value="EEQ27694.1"/>
    <property type="molecule type" value="Genomic_DNA"/>
</dbReference>
<accession>C5FD10</accession>
<dbReference type="OrthoDB" id="338816at2759"/>
<feature type="compositionally biased region" description="Basic and acidic residues" evidence="1">
    <location>
        <begin position="492"/>
        <end position="505"/>
    </location>
</feature>
<dbReference type="GeneID" id="9225703"/>
<dbReference type="HOGENOM" id="CLU_027500_0_0_1"/>
<dbReference type="GO" id="GO:0072344">
    <property type="term" value="P:rescue of stalled ribosome"/>
    <property type="evidence" value="ECO:0007669"/>
    <property type="project" value="InterPro"/>
</dbReference>
<protein>
    <submittedName>
        <fullName evidence="3">C2HC5 finger protein</fullName>
    </submittedName>
</protein>
<dbReference type="AlphaFoldDB" id="C5FD10"/>
<dbReference type="PANTHER" id="PTHR12963:SF4">
    <property type="entry name" value="ACTIVATING SIGNAL COINTEGRATOR 1"/>
    <property type="match status" value="1"/>
</dbReference>
<dbReference type="GO" id="GO:0008270">
    <property type="term" value="F:zinc ion binding"/>
    <property type="evidence" value="ECO:0007669"/>
    <property type="project" value="InterPro"/>
</dbReference>
<dbReference type="Proteomes" id="UP000002035">
    <property type="component" value="Unassembled WGS sequence"/>
</dbReference>
<dbReference type="OMA" id="MWASPQE"/>
<keyword evidence="4" id="KW-1185">Reference proteome</keyword>
<dbReference type="RefSeq" id="XP_002850478.1">
    <property type="nucleotide sequence ID" value="XM_002850432.1"/>
</dbReference>
<dbReference type="eggNOG" id="KOG2845">
    <property type="taxonomic scope" value="Eukaryota"/>
</dbReference>
<organism evidence="3 4">
    <name type="scientific">Arthroderma otae (strain ATCC MYA-4605 / CBS 113480)</name>
    <name type="common">Microsporum canis</name>
    <dbReference type="NCBI Taxonomy" id="554155"/>
    <lineage>
        <taxon>Eukaryota</taxon>
        <taxon>Fungi</taxon>
        <taxon>Dikarya</taxon>
        <taxon>Ascomycota</taxon>
        <taxon>Pezizomycotina</taxon>
        <taxon>Eurotiomycetes</taxon>
        <taxon>Eurotiomycetidae</taxon>
        <taxon>Onygenales</taxon>
        <taxon>Arthrodermataceae</taxon>
        <taxon>Microsporum</taxon>
    </lineage>
</organism>
<feature type="compositionally biased region" description="Basic and acidic residues" evidence="1">
    <location>
        <begin position="306"/>
        <end position="324"/>
    </location>
</feature>
<gene>
    <name evidence="3" type="ORF">MCYG_00582</name>
</gene>
<sequence>MSGSSLETWAVPRLAKLLPLDEESLKQVISYSSSLSKDESAEHLKNLLDDSPAALEFISAFNSRRGHHQRQSGNGGTSSSSGGDRGGQIPKKQAGARSQRAPLNPSSTTRLPDGYGDTSGGYVKSQTEENYMAGSSSGGRGGLGNASPASSPRNRSPAPSSSSKSKLPPSATGPMISEYLPNVRSKKAPKNFGHPTAVTSSSGNTSQKKAGRSTPTTTTTTTNNIADITSAIAALEVLSSNPSKTQTRKCNCNTSIHPLFTPAPNCTSCGKIICALEGIQPCSFCGSPILSSEEVGDMIRELRSERGNEKMRAHNDSFRRDDHVPSTSRTSAENDTKLNAAKAHRDKLLSFQAHNAQRTRILDEAADFDIPTSSSTQWMTPAQRALALKKQQRMLRELEEQSKPEWETKGVVMSLEVKKGKLVRTYEKREKATVEETDTDADADEAVDNTTESPGLSVGEGTFSNNPLLKGAGLVRPTWKPSGEGSNTLPVRRREQKQTWRRVQDDNDDNEQWILDGGLHGYDKESEPAQCG</sequence>
<dbReference type="STRING" id="554155.C5FD10"/>
<name>C5FD10_ARTOC</name>
<feature type="region of interest" description="Disordered" evidence="1">
    <location>
        <begin position="431"/>
        <end position="532"/>
    </location>
</feature>
<evidence type="ECO:0000313" key="3">
    <source>
        <dbReference type="EMBL" id="EEQ27694.1"/>
    </source>
</evidence>
<proteinExistence type="predicted"/>
<dbReference type="InterPro" id="IPR039128">
    <property type="entry name" value="TRIP4-like"/>
</dbReference>
<feature type="compositionally biased region" description="Low complexity" evidence="1">
    <location>
        <begin position="145"/>
        <end position="170"/>
    </location>
</feature>
<reference evidence="4" key="1">
    <citation type="journal article" date="2012" name="MBio">
        <title>Comparative genome analysis of Trichophyton rubrum and related dermatophytes reveals candidate genes involved in infection.</title>
        <authorList>
            <person name="Martinez D.A."/>
            <person name="Oliver B.G."/>
            <person name="Graeser Y."/>
            <person name="Goldberg J.M."/>
            <person name="Li W."/>
            <person name="Martinez-Rossi N.M."/>
            <person name="Monod M."/>
            <person name="Shelest E."/>
            <person name="Barton R.C."/>
            <person name="Birch E."/>
            <person name="Brakhage A.A."/>
            <person name="Chen Z."/>
            <person name="Gurr S.J."/>
            <person name="Heiman D."/>
            <person name="Heitman J."/>
            <person name="Kosti I."/>
            <person name="Rossi A."/>
            <person name="Saif S."/>
            <person name="Samalova M."/>
            <person name="Saunders C.W."/>
            <person name="Shea T."/>
            <person name="Summerbell R.C."/>
            <person name="Xu J."/>
            <person name="Young S."/>
            <person name="Zeng Q."/>
            <person name="Birren B.W."/>
            <person name="Cuomo C.A."/>
            <person name="White T.C."/>
        </authorList>
    </citation>
    <scope>NUCLEOTIDE SEQUENCE [LARGE SCALE GENOMIC DNA]</scope>
    <source>
        <strain evidence="4">ATCC MYA-4605 / CBS 113480</strain>
    </source>
</reference>
<dbReference type="GO" id="GO:0180022">
    <property type="term" value="C:RQC-trigger complex"/>
    <property type="evidence" value="ECO:0007669"/>
    <property type="project" value="InterPro"/>
</dbReference>
<feature type="region of interest" description="Disordered" evidence="1">
    <location>
        <begin position="306"/>
        <end position="336"/>
    </location>
</feature>
<evidence type="ECO:0000313" key="4">
    <source>
        <dbReference type="Proteomes" id="UP000002035"/>
    </source>
</evidence>
<dbReference type="GO" id="GO:0005634">
    <property type="term" value="C:nucleus"/>
    <property type="evidence" value="ECO:0007669"/>
    <property type="project" value="InterPro"/>
</dbReference>
<feature type="compositionally biased region" description="Acidic residues" evidence="1">
    <location>
        <begin position="435"/>
        <end position="447"/>
    </location>
</feature>
<dbReference type="Pfam" id="PF06221">
    <property type="entry name" value="zf-C2HC5"/>
    <property type="match status" value="1"/>
</dbReference>
<dbReference type="InterPro" id="IPR009349">
    <property type="entry name" value="TRIP4/RQT4_C2HC5_Znf"/>
</dbReference>
<dbReference type="GO" id="GO:0045893">
    <property type="term" value="P:positive regulation of DNA-templated transcription"/>
    <property type="evidence" value="ECO:0007669"/>
    <property type="project" value="TreeGrafter"/>
</dbReference>
<evidence type="ECO:0000256" key="1">
    <source>
        <dbReference type="SAM" id="MobiDB-lite"/>
    </source>
</evidence>
<dbReference type="VEuPathDB" id="FungiDB:MCYG_00582"/>
<feature type="domain" description="TRIP4/RQT4 C2HC5-type zinc finger" evidence="2">
    <location>
        <begin position="248"/>
        <end position="299"/>
    </location>
</feature>
<dbReference type="PANTHER" id="PTHR12963">
    <property type="entry name" value="THYROID RECEPTOR INTERACTING PROTEIN RELATED"/>
    <property type="match status" value="1"/>
</dbReference>
<feature type="compositionally biased region" description="Basic and acidic residues" evidence="1">
    <location>
        <begin position="521"/>
        <end position="532"/>
    </location>
</feature>
<feature type="compositionally biased region" description="Polar residues" evidence="1">
    <location>
        <begin position="197"/>
        <end position="208"/>
    </location>
</feature>
<feature type="region of interest" description="Disordered" evidence="1">
    <location>
        <begin position="61"/>
        <end position="222"/>
    </location>
</feature>
<evidence type="ECO:0000259" key="2">
    <source>
        <dbReference type="Pfam" id="PF06221"/>
    </source>
</evidence>